<dbReference type="Proteomes" id="UP000298180">
    <property type="component" value="Unassembled WGS sequence"/>
</dbReference>
<comment type="caution">
    <text evidence="7">The sequence shown here is derived from an EMBL/GenBank/DDBJ whole genome shotgun (WGS) entry which is preliminary data.</text>
</comment>
<reference evidence="7 8" key="1">
    <citation type="submission" date="2019-03" db="EMBL/GenBank/DDBJ databases">
        <title>Ramlibacter henchirensis DSM 14656, whole genome shotgun sequence.</title>
        <authorList>
            <person name="Zhang X."/>
            <person name="Feng G."/>
            <person name="Zhu H."/>
        </authorList>
    </citation>
    <scope>NUCLEOTIDE SEQUENCE [LARGE SCALE GENOMIC DNA]</scope>
    <source>
        <strain evidence="7 8">DSM 14656</strain>
    </source>
</reference>
<dbReference type="OrthoDB" id="5792777at2"/>
<keyword evidence="5 7" id="KW-0413">Isomerase</keyword>
<sequence>MDKGSEVFKSAVSAAVPGRRGFDYLVVGAGFAGSVLAERLATVLNQRVLIIDKRPHIGGNAYDRHDDNGILIHPYGPHIFHTNSADIFDYLSQFTEWRPYQHRVLASLDGQMLPMPINLDTVNRMYGLNLTSFELEKFFESVAEKKDKIRTSEDVVVSKVGRELYNKFFRGYTRKQWGMDPSELDASVTARVPTRTNRDDRYFTDTYQAMPLHGYTRMFEKMLDHPNIKIMLNTDYREVVEFLPWKHMVYTGPIDAFFNYKYGKLPYRSLEFKHVNLKQKQFQPVGTVNYPNDYAHTRISEFKHITGQQHETTSIVYEYPRAEGDPYYPVPKPENAELYRKYEAEAEQLSNVTFVGRLATYKYYNMDQVVGQSLATFRRLQEKHAAAEAEAALASVQHTTAGSGSA</sequence>
<evidence type="ECO:0000256" key="4">
    <source>
        <dbReference type="ARBA" id="ARBA00022827"/>
    </source>
</evidence>
<dbReference type="EMBL" id="SMLM01000001">
    <property type="protein sequence ID" value="TFZ07067.1"/>
    <property type="molecule type" value="Genomic_DNA"/>
</dbReference>
<evidence type="ECO:0000313" key="8">
    <source>
        <dbReference type="Proteomes" id="UP000298180"/>
    </source>
</evidence>
<dbReference type="PANTHER" id="PTHR21197:SF0">
    <property type="entry name" value="UDP-GALACTOPYRANOSE MUTASE"/>
    <property type="match status" value="1"/>
</dbReference>
<dbReference type="FunFam" id="3.40.50.720:FF:000397">
    <property type="entry name" value="UDP-galactopyranose mutase"/>
    <property type="match status" value="1"/>
</dbReference>
<proteinExistence type="inferred from homology"/>
<evidence type="ECO:0000256" key="1">
    <source>
        <dbReference type="ARBA" id="ARBA00001974"/>
    </source>
</evidence>
<feature type="domain" description="UDP-galactopyranose mutase C-terminal" evidence="6">
    <location>
        <begin position="167"/>
        <end position="363"/>
    </location>
</feature>
<keyword evidence="8" id="KW-1185">Reference proteome</keyword>
<dbReference type="PANTHER" id="PTHR21197">
    <property type="entry name" value="UDP-GALACTOPYRANOSE MUTASE"/>
    <property type="match status" value="1"/>
</dbReference>
<accession>A0A4Z0C5M7</accession>
<evidence type="ECO:0000256" key="5">
    <source>
        <dbReference type="ARBA" id="ARBA00023235"/>
    </source>
</evidence>
<dbReference type="AlphaFoldDB" id="A0A4Z0C5M7"/>
<keyword evidence="4" id="KW-0274">FAD</keyword>
<keyword evidence="3" id="KW-0285">Flavoprotein</keyword>
<dbReference type="SUPFAM" id="SSF54373">
    <property type="entry name" value="FAD-linked reductases, C-terminal domain"/>
    <property type="match status" value="1"/>
</dbReference>
<dbReference type="SUPFAM" id="SSF51971">
    <property type="entry name" value="Nucleotide-binding domain"/>
    <property type="match status" value="1"/>
</dbReference>
<organism evidence="7 8">
    <name type="scientific">Ramlibacter henchirensis</name>
    <dbReference type="NCBI Taxonomy" id="204072"/>
    <lineage>
        <taxon>Bacteria</taxon>
        <taxon>Pseudomonadati</taxon>
        <taxon>Pseudomonadota</taxon>
        <taxon>Betaproteobacteria</taxon>
        <taxon>Burkholderiales</taxon>
        <taxon>Comamonadaceae</taxon>
        <taxon>Ramlibacter</taxon>
    </lineage>
</organism>
<evidence type="ECO:0000256" key="3">
    <source>
        <dbReference type="ARBA" id="ARBA00022630"/>
    </source>
</evidence>
<dbReference type="NCBIfam" id="TIGR00031">
    <property type="entry name" value="UDP-GALP_mutase"/>
    <property type="match status" value="1"/>
</dbReference>
<dbReference type="GO" id="GO:0005829">
    <property type="term" value="C:cytosol"/>
    <property type="evidence" value="ECO:0007669"/>
    <property type="project" value="TreeGrafter"/>
</dbReference>
<dbReference type="Pfam" id="PF03275">
    <property type="entry name" value="GLF"/>
    <property type="match status" value="1"/>
</dbReference>
<dbReference type="Pfam" id="PF13450">
    <property type="entry name" value="NAD_binding_8"/>
    <property type="match status" value="1"/>
</dbReference>
<comment type="similarity">
    <text evidence="2">Belongs to the UDP-galactopyranose/dTDP-fucopyranose mutase family.</text>
</comment>
<evidence type="ECO:0000259" key="6">
    <source>
        <dbReference type="Pfam" id="PF03275"/>
    </source>
</evidence>
<evidence type="ECO:0000313" key="7">
    <source>
        <dbReference type="EMBL" id="TFZ07067.1"/>
    </source>
</evidence>
<gene>
    <name evidence="7" type="primary">glf</name>
    <name evidence="7" type="ORF">EZ313_10745</name>
</gene>
<dbReference type="GO" id="GO:0008767">
    <property type="term" value="F:UDP-galactopyranose mutase activity"/>
    <property type="evidence" value="ECO:0007669"/>
    <property type="project" value="UniProtKB-EC"/>
</dbReference>
<protein>
    <submittedName>
        <fullName evidence="7">UDP-galactopyranose mutase</fullName>
        <ecNumber evidence="7">5.4.99.9</ecNumber>
    </submittedName>
</protein>
<evidence type="ECO:0000256" key="2">
    <source>
        <dbReference type="ARBA" id="ARBA00009321"/>
    </source>
</evidence>
<comment type="cofactor">
    <cofactor evidence="1">
        <name>FAD</name>
        <dbReference type="ChEBI" id="CHEBI:57692"/>
    </cofactor>
</comment>
<name>A0A4Z0C5M7_9BURK</name>
<dbReference type="InterPro" id="IPR015899">
    <property type="entry name" value="UDP-GalPyranose_mutase_C"/>
</dbReference>
<dbReference type="EC" id="5.4.99.9" evidence="7"/>
<dbReference type="InterPro" id="IPR004379">
    <property type="entry name" value="UDP-GALP_mutase"/>
</dbReference>
<dbReference type="GO" id="GO:0050660">
    <property type="term" value="F:flavin adenine dinucleotide binding"/>
    <property type="evidence" value="ECO:0007669"/>
    <property type="project" value="TreeGrafter"/>
</dbReference>
<dbReference type="Gene3D" id="3.40.50.720">
    <property type="entry name" value="NAD(P)-binding Rossmann-like Domain"/>
    <property type="match status" value="3"/>
</dbReference>